<name>A0A438ETD6_VITVI</name>
<comment type="similarity">
    <text evidence="3">Belongs to the cytochrome P450 family.</text>
</comment>
<dbReference type="GO" id="GO:0004497">
    <property type="term" value="F:monooxygenase activity"/>
    <property type="evidence" value="ECO:0007669"/>
    <property type="project" value="UniProtKB-KW"/>
</dbReference>
<dbReference type="Gene3D" id="1.10.630.10">
    <property type="entry name" value="Cytochrome P450"/>
    <property type="match status" value="1"/>
</dbReference>
<evidence type="ECO:0000256" key="1">
    <source>
        <dbReference type="ARBA" id="ARBA00001971"/>
    </source>
</evidence>
<sequence length="495" mass="55861">MYGSVWLGVVTLFIAGITHWVYKWRNPKCNGKLPPGSMGLPLIGETIQFFIPSKSLDVPNFIKKRMKNTGYISTKFIISFFVLYLSDYGPLFCTNLVGRPVVVSSDPDFNYYIIQQEGKLVELWYLDSFAKLVGLDPSSNAATGYVHKYARNLILAYLGTEVLKDKLLSKAEDLIRTRLHDWSKLPAFEIKACLSSMAFDLTGMEVLSDDFKKMGAHFSEKFANILQALFSFPLNILGTSFHDCLKNQKEAKKLIRDVLKERKVTFESCKGDLLDKLVDDAKKEKFLSDDYIVIFVFGTLLASFETISTATTLALKFLTEHPLAMQELIEEHEAILKNKENPNSGISWKEYKSMTFTHQVINETLRLANIVPGILRRAIKDIQVNGYTIPAGWIILLYPAALQLDPNTFADPLTFNPWRWKDIGAGVRAKNFMPFGCSSRSCAGAEFTKVLMATFLHVLVTNYRLIKIKGGKIARSPGLIFENGFHINISKKHGC</sequence>
<protein>
    <submittedName>
        <fullName evidence="14">Cytochrome P450 87A3</fullName>
    </submittedName>
</protein>
<keyword evidence="10" id="KW-0503">Monooxygenase</keyword>
<dbReference type="PRINTS" id="PR00463">
    <property type="entry name" value="EP450I"/>
</dbReference>
<evidence type="ECO:0000256" key="10">
    <source>
        <dbReference type="ARBA" id="ARBA00023033"/>
    </source>
</evidence>
<dbReference type="EMBL" id="QGNW01001190">
    <property type="protein sequence ID" value="RVW50980.1"/>
    <property type="molecule type" value="Genomic_DNA"/>
</dbReference>
<evidence type="ECO:0000256" key="13">
    <source>
        <dbReference type="SAM" id="Phobius"/>
    </source>
</evidence>
<evidence type="ECO:0000256" key="8">
    <source>
        <dbReference type="ARBA" id="ARBA00023002"/>
    </source>
</evidence>
<evidence type="ECO:0000256" key="5">
    <source>
        <dbReference type="ARBA" id="ARBA00022692"/>
    </source>
</evidence>
<evidence type="ECO:0000256" key="3">
    <source>
        <dbReference type="ARBA" id="ARBA00010617"/>
    </source>
</evidence>
<dbReference type="GO" id="GO:0020037">
    <property type="term" value="F:heme binding"/>
    <property type="evidence" value="ECO:0007669"/>
    <property type="project" value="InterPro"/>
</dbReference>
<comment type="subcellular location">
    <subcellularLocation>
        <location evidence="2">Membrane</location>
    </subcellularLocation>
</comment>
<evidence type="ECO:0000256" key="7">
    <source>
        <dbReference type="ARBA" id="ARBA00022989"/>
    </source>
</evidence>
<gene>
    <name evidence="14" type="primary">CYP87A3_24</name>
    <name evidence="14" type="ORF">CK203_071299</name>
</gene>
<dbReference type="SUPFAM" id="SSF48264">
    <property type="entry name" value="Cytochrome P450"/>
    <property type="match status" value="1"/>
</dbReference>
<feature type="binding site" description="axial binding residue" evidence="12">
    <location>
        <position position="442"/>
    </location>
    <ligand>
        <name>heme</name>
        <dbReference type="ChEBI" id="CHEBI:30413"/>
    </ligand>
    <ligandPart>
        <name>Fe</name>
        <dbReference type="ChEBI" id="CHEBI:18248"/>
    </ligandPart>
</feature>
<evidence type="ECO:0000256" key="6">
    <source>
        <dbReference type="ARBA" id="ARBA00022723"/>
    </source>
</evidence>
<keyword evidence="6 12" id="KW-0479">Metal-binding</keyword>
<evidence type="ECO:0000313" key="15">
    <source>
        <dbReference type="Proteomes" id="UP000288805"/>
    </source>
</evidence>
<dbReference type="InterPro" id="IPR036396">
    <property type="entry name" value="Cyt_P450_sf"/>
</dbReference>
<dbReference type="Pfam" id="PF00067">
    <property type="entry name" value="p450"/>
    <property type="match status" value="1"/>
</dbReference>
<keyword evidence="4 12" id="KW-0349">Heme</keyword>
<organism evidence="14 15">
    <name type="scientific">Vitis vinifera</name>
    <name type="common">Grape</name>
    <dbReference type="NCBI Taxonomy" id="29760"/>
    <lineage>
        <taxon>Eukaryota</taxon>
        <taxon>Viridiplantae</taxon>
        <taxon>Streptophyta</taxon>
        <taxon>Embryophyta</taxon>
        <taxon>Tracheophyta</taxon>
        <taxon>Spermatophyta</taxon>
        <taxon>Magnoliopsida</taxon>
        <taxon>eudicotyledons</taxon>
        <taxon>Gunneridae</taxon>
        <taxon>Pentapetalae</taxon>
        <taxon>rosids</taxon>
        <taxon>Vitales</taxon>
        <taxon>Vitaceae</taxon>
        <taxon>Viteae</taxon>
        <taxon>Vitis</taxon>
    </lineage>
</organism>
<keyword evidence="8" id="KW-0560">Oxidoreductase</keyword>
<comment type="cofactor">
    <cofactor evidence="1 12">
        <name>heme</name>
        <dbReference type="ChEBI" id="CHEBI:30413"/>
    </cofactor>
</comment>
<dbReference type="PANTHER" id="PTHR24286">
    <property type="entry name" value="CYTOCHROME P450 26"/>
    <property type="match status" value="1"/>
</dbReference>
<dbReference type="AlphaFoldDB" id="A0A438ETD6"/>
<feature type="transmembrane region" description="Helical" evidence="13">
    <location>
        <begin position="6"/>
        <end position="22"/>
    </location>
</feature>
<keyword evidence="5 13" id="KW-0812">Transmembrane</keyword>
<accession>A0A438ETD6</accession>
<dbReference type="PANTHER" id="PTHR24286:SF90">
    <property type="entry name" value="CYTOCHROME P450"/>
    <property type="match status" value="1"/>
</dbReference>
<evidence type="ECO:0000256" key="11">
    <source>
        <dbReference type="ARBA" id="ARBA00023136"/>
    </source>
</evidence>
<evidence type="ECO:0000313" key="14">
    <source>
        <dbReference type="EMBL" id="RVW50980.1"/>
    </source>
</evidence>
<evidence type="ECO:0000256" key="2">
    <source>
        <dbReference type="ARBA" id="ARBA00004370"/>
    </source>
</evidence>
<dbReference type="GO" id="GO:0016020">
    <property type="term" value="C:membrane"/>
    <property type="evidence" value="ECO:0007669"/>
    <property type="project" value="UniProtKB-SubCell"/>
</dbReference>
<keyword evidence="7 13" id="KW-1133">Transmembrane helix</keyword>
<dbReference type="GO" id="GO:0005506">
    <property type="term" value="F:iron ion binding"/>
    <property type="evidence" value="ECO:0007669"/>
    <property type="project" value="InterPro"/>
</dbReference>
<reference evidence="14 15" key="1">
    <citation type="journal article" date="2018" name="PLoS Genet.">
        <title>Population sequencing reveals clonal diversity and ancestral inbreeding in the grapevine cultivar Chardonnay.</title>
        <authorList>
            <person name="Roach M.J."/>
            <person name="Johnson D.L."/>
            <person name="Bohlmann J."/>
            <person name="van Vuuren H.J."/>
            <person name="Jones S.J."/>
            <person name="Pretorius I.S."/>
            <person name="Schmidt S.A."/>
            <person name="Borneman A.R."/>
        </authorList>
    </citation>
    <scope>NUCLEOTIDE SEQUENCE [LARGE SCALE GENOMIC DNA]</scope>
    <source>
        <strain evidence="15">cv. Chardonnay</strain>
        <tissue evidence="14">Leaf</tissue>
    </source>
</reference>
<proteinExistence type="inferred from homology"/>
<dbReference type="InterPro" id="IPR002401">
    <property type="entry name" value="Cyt_P450_E_grp-I"/>
</dbReference>
<evidence type="ECO:0000256" key="12">
    <source>
        <dbReference type="PIRSR" id="PIRSR602401-1"/>
    </source>
</evidence>
<feature type="transmembrane region" description="Helical" evidence="13">
    <location>
        <begin position="69"/>
        <end position="86"/>
    </location>
</feature>
<dbReference type="CDD" id="cd11043">
    <property type="entry name" value="CYP90-like"/>
    <property type="match status" value="1"/>
</dbReference>
<keyword evidence="11 13" id="KW-0472">Membrane</keyword>
<dbReference type="InterPro" id="IPR001128">
    <property type="entry name" value="Cyt_P450"/>
</dbReference>
<dbReference type="FunFam" id="1.10.630.10:FF:000020">
    <property type="entry name" value="Cytochrome P450 family protein"/>
    <property type="match status" value="1"/>
</dbReference>
<keyword evidence="9 12" id="KW-0408">Iron</keyword>
<dbReference type="Proteomes" id="UP000288805">
    <property type="component" value="Unassembled WGS sequence"/>
</dbReference>
<evidence type="ECO:0000256" key="4">
    <source>
        <dbReference type="ARBA" id="ARBA00022617"/>
    </source>
</evidence>
<dbReference type="GO" id="GO:0016705">
    <property type="term" value="F:oxidoreductase activity, acting on paired donors, with incorporation or reduction of molecular oxygen"/>
    <property type="evidence" value="ECO:0007669"/>
    <property type="project" value="InterPro"/>
</dbReference>
<evidence type="ECO:0000256" key="9">
    <source>
        <dbReference type="ARBA" id="ARBA00023004"/>
    </source>
</evidence>
<comment type="caution">
    <text evidence="14">The sequence shown here is derived from an EMBL/GenBank/DDBJ whole genome shotgun (WGS) entry which is preliminary data.</text>
</comment>